<dbReference type="Gene3D" id="3.40.50.300">
    <property type="entry name" value="P-loop containing nucleotide triphosphate hydrolases"/>
    <property type="match status" value="1"/>
</dbReference>
<dbReference type="InterPro" id="IPR052754">
    <property type="entry name" value="NTPase_KAP_P-loop"/>
</dbReference>
<evidence type="ECO:0000313" key="3">
    <source>
        <dbReference type="EMBL" id="PIT50466.1"/>
    </source>
</evidence>
<gene>
    <name evidence="3" type="ORF">BHC46_00035</name>
</gene>
<dbReference type="PANTHER" id="PTHR22674:SF6">
    <property type="entry name" value="NTPASE KAP FAMILY P-LOOP DOMAIN-CONTAINING PROTEIN 1"/>
    <property type="match status" value="1"/>
</dbReference>
<dbReference type="AlphaFoldDB" id="A0A2N9XQ61"/>
<feature type="domain" description="KAP NTPase" evidence="2">
    <location>
        <begin position="24"/>
        <end position="289"/>
    </location>
</feature>
<organism evidence="3 4">
    <name type="scientific">Snodgrassella alvi</name>
    <dbReference type="NCBI Taxonomy" id="1196083"/>
    <lineage>
        <taxon>Bacteria</taxon>
        <taxon>Pseudomonadati</taxon>
        <taxon>Pseudomonadota</taxon>
        <taxon>Betaproteobacteria</taxon>
        <taxon>Neisseriales</taxon>
        <taxon>Neisseriaceae</taxon>
        <taxon>Snodgrassella</taxon>
    </lineage>
</organism>
<protein>
    <submittedName>
        <fullName evidence="3">NTPase</fullName>
    </submittedName>
</protein>
<dbReference type="SUPFAM" id="SSF52540">
    <property type="entry name" value="P-loop containing nucleoside triphosphate hydrolases"/>
    <property type="match status" value="1"/>
</dbReference>
<dbReference type="PANTHER" id="PTHR22674">
    <property type="entry name" value="NTPASE, KAP FAMILY P-LOOP DOMAIN-CONTAINING 1"/>
    <property type="match status" value="1"/>
</dbReference>
<name>A0A2N9XQ61_9NEIS</name>
<accession>A0A2N9XQ61</accession>
<dbReference type="InterPro" id="IPR011646">
    <property type="entry name" value="KAP_P-loop"/>
</dbReference>
<dbReference type="RefSeq" id="WP_100121042.1">
    <property type="nucleotide sequence ID" value="NZ_MEIP01000001.1"/>
</dbReference>
<dbReference type="EMBL" id="MEIP01000001">
    <property type="protein sequence ID" value="PIT50466.1"/>
    <property type="molecule type" value="Genomic_DNA"/>
</dbReference>
<comment type="caution">
    <text evidence="3">The sequence shown here is derived from an EMBL/GenBank/DDBJ whole genome shotgun (WGS) entry which is preliminary data.</text>
</comment>
<reference evidence="3 4" key="1">
    <citation type="journal article" date="2017" name="MBio">
        <title>Type VI secretion-mediated competition in the bee gut microbiome.</title>
        <authorList>
            <person name="Steele M.I."/>
            <person name="Kwong W.K."/>
            <person name="Powell J.E."/>
            <person name="Whiteley M."/>
            <person name="Moran N.A."/>
        </authorList>
    </citation>
    <scope>NUCLEOTIDE SEQUENCE [LARGE SCALE GENOMIC DNA]</scope>
    <source>
        <strain evidence="3 4">Ruf1-X</strain>
    </source>
</reference>
<evidence type="ECO:0000313" key="4">
    <source>
        <dbReference type="Proteomes" id="UP000229970"/>
    </source>
</evidence>
<proteinExistence type="predicted"/>
<sequence>MSNKHFSADAPVSSKEEDKFSRWKFAERVGQVIAKREDPSGLVIGLYGVWGDGKTSVLNFIQESLKSEEKVICIKFNPWRYGTENDLLKGFFFTIAEALDTKLITGKDKLKDIVKRAAPPAASIVNMEGAGNIISSFITTIDTDELKKRIEAALEKAQKRVLILIDDVDRLDKAEIQLLFKIVKLIADFKYTAYILAFDKDIVASSLQERYTGANHNAGEAFLEKIIQIPLHLPVVSKEVLQQICYDDINNALAVAGIELTEHQVQDFLYHFSAFDEQLCTPRRAKLYGNALLFSLPILKGEVNPVDLMLIEGVRIFYPSLYEAIRNHKNLFTEILYEDIFIRNEPEKEKIKDSINTALNLQQNINKENIIELLKQLFPKLNQVYSNIFYDSSYHLNWNKAQRICSENYFSKYFLYSVPTGEIADSAIPSLLSNLASWHSPFNKDENPLNGLINTDNADNIIKKLRHKAKSISSDIAYPLAIAIAQKSALMPNPEILFSFLTPLVQSAILSNQLIQNVERNKRAELVFRCIDDASSLAFKVELFRWLRREDKERPEKEYFSEECLNQFGIYLGRNIIKKHISHNEDITTRYSGVLSHIFKILHMYVNTHCVNDYIRQLIAQDHMAIVRLLTAYAPAAWNKAGEHKADLKKEHYNSLAKKIDVSAFIKSIEDNFSHLLDIPDAYPSRYEQENLNEGELLIQQFLWLHQHPEKDPSL</sequence>
<dbReference type="Proteomes" id="UP000229970">
    <property type="component" value="Unassembled WGS sequence"/>
</dbReference>
<evidence type="ECO:0000256" key="1">
    <source>
        <dbReference type="SAM" id="Coils"/>
    </source>
</evidence>
<evidence type="ECO:0000259" key="2">
    <source>
        <dbReference type="Pfam" id="PF07693"/>
    </source>
</evidence>
<feature type="coiled-coil region" evidence="1">
    <location>
        <begin position="147"/>
        <end position="174"/>
    </location>
</feature>
<dbReference type="Pfam" id="PF07693">
    <property type="entry name" value="KAP_NTPase"/>
    <property type="match status" value="1"/>
</dbReference>
<keyword evidence="1" id="KW-0175">Coiled coil</keyword>
<dbReference type="InterPro" id="IPR027417">
    <property type="entry name" value="P-loop_NTPase"/>
</dbReference>